<dbReference type="Proteomes" id="UP000622552">
    <property type="component" value="Unassembled WGS sequence"/>
</dbReference>
<evidence type="ECO:0000313" key="2">
    <source>
        <dbReference type="Proteomes" id="UP000622552"/>
    </source>
</evidence>
<dbReference type="AlphaFoldDB" id="A0A8J7KJ85"/>
<dbReference type="EMBL" id="JADOUF010000001">
    <property type="protein sequence ID" value="MBG6140115.1"/>
    <property type="molecule type" value="Genomic_DNA"/>
</dbReference>
<sequence>MTTFQVLMSKVTGEFPEPVTRMAVFDTRVQALTTAREWSACQAVCDGTARVKVLAVYR</sequence>
<dbReference type="RefSeq" id="WP_197006691.1">
    <property type="nucleotide sequence ID" value="NZ_BONS01000006.1"/>
</dbReference>
<gene>
    <name evidence="1" type="ORF">IW245_006309</name>
</gene>
<keyword evidence="2" id="KW-1185">Reference proteome</keyword>
<organism evidence="1 2">
    <name type="scientific">Longispora fulva</name>
    <dbReference type="NCBI Taxonomy" id="619741"/>
    <lineage>
        <taxon>Bacteria</taxon>
        <taxon>Bacillati</taxon>
        <taxon>Actinomycetota</taxon>
        <taxon>Actinomycetes</taxon>
        <taxon>Micromonosporales</taxon>
        <taxon>Micromonosporaceae</taxon>
        <taxon>Longispora</taxon>
    </lineage>
</organism>
<comment type="caution">
    <text evidence="1">The sequence shown here is derived from an EMBL/GenBank/DDBJ whole genome shotgun (WGS) entry which is preliminary data.</text>
</comment>
<protein>
    <submittedName>
        <fullName evidence="1">Uncharacterized protein</fullName>
    </submittedName>
</protein>
<evidence type="ECO:0000313" key="1">
    <source>
        <dbReference type="EMBL" id="MBG6140115.1"/>
    </source>
</evidence>
<proteinExistence type="predicted"/>
<reference evidence="1" key="1">
    <citation type="submission" date="2020-11" db="EMBL/GenBank/DDBJ databases">
        <title>Sequencing the genomes of 1000 actinobacteria strains.</title>
        <authorList>
            <person name="Klenk H.-P."/>
        </authorList>
    </citation>
    <scope>NUCLEOTIDE SEQUENCE</scope>
    <source>
        <strain evidence="1">DSM 45356</strain>
    </source>
</reference>
<accession>A0A8J7KJ85</accession>
<name>A0A8J7KJ85_9ACTN</name>